<dbReference type="Gene3D" id="3.20.80.10">
    <property type="entry name" value="Regulatory factor, effector binding domain"/>
    <property type="match status" value="1"/>
</dbReference>
<sequence length="163" mass="18165">MLTLPHVVQRPATPYIALKREVILPFDDEIPAILDRLFSHLRANGLEPAGPVFFKHTVVDMPRLEMEFGVPLAHPVAAGGDFTGGMLPAGRYAEIDYFGPYDDLITVNAVLIGWARHSGLAFDSRPQADGEWFAHRAEIYHNSPDEEPDPARLHTTVTIRLQD</sequence>
<dbReference type="Proteomes" id="UP001156873">
    <property type="component" value="Unassembled WGS sequence"/>
</dbReference>
<comment type="caution">
    <text evidence="2">The sequence shown here is derived from an EMBL/GenBank/DDBJ whole genome shotgun (WGS) entry which is preliminary data.</text>
</comment>
<evidence type="ECO:0000313" key="3">
    <source>
        <dbReference type="Proteomes" id="UP001156873"/>
    </source>
</evidence>
<dbReference type="Pfam" id="PF06445">
    <property type="entry name" value="GyrI-like"/>
    <property type="match status" value="1"/>
</dbReference>
<reference evidence="2 3" key="1">
    <citation type="submission" date="2023-04" db="EMBL/GenBank/DDBJ databases">
        <title>Luteimonas sp. M1R5S59.</title>
        <authorList>
            <person name="Sun J.-Q."/>
        </authorList>
    </citation>
    <scope>NUCLEOTIDE SEQUENCE [LARGE SCALE GENOMIC DNA]</scope>
    <source>
        <strain evidence="2 3">M1R5S59</strain>
    </source>
</reference>
<dbReference type="InterPro" id="IPR010499">
    <property type="entry name" value="AraC_E-bd"/>
</dbReference>
<accession>A0ABT6JTG1</accession>
<evidence type="ECO:0000259" key="1">
    <source>
        <dbReference type="SMART" id="SM00871"/>
    </source>
</evidence>
<evidence type="ECO:0000313" key="2">
    <source>
        <dbReference type="EMBL" id="MDH5833431.1"/>
    </source>
</evidence>
<feature type="domain" description="AraC effector-binding" evidence="1">
    <location>
        <begin position="3"/>
        <end position="162"/>
    </location>
</feature>
<dbReference type="EMBL" id="JARXRO010000014">
    <property type="protein sequence ID" value="MDH5833431.1"/>
    <property type="molecule type" value="Genomic_DNA"/>
</dbReference>
<dbReference type="InterPro" id="IPR011256">
    <property type="entry name" value="Reg_factor_effector_dom_sf"/>
</dbReference>
<dbReference type="RefSeq" id="WP_280577695.1">
    <property type="nucleotide sequence ID" value="NZ_JARXRO010000014.1"/>
</dbReference>
<organism evidence="2 3">
    <name type="scientific">Luteimonas kalidii</name>
    <dbReference type="NCBI Taxonomy" id="3042025"/>
    <lineage>
        <taxon>Bacteria</taxon>
        <taxon>Pseudomonadati</taxon>
        <taxon>Pseudomonadota</taxon>
        <taxon>Gammaproteobacteria</taxon>
        <taxon>Lysobacterales</taxon>
        <taxon>Lysobacteraceae</taxon>
        <taxon>Luteimonas</taxon>
    </lineage>
</organism>
<dbReference type="InterPro" id="IPR029442">
    <property type="entry name" value="GyrI-like"/>
</dbReference>
<dbReference type="SMART" id="SM00871">
    <property type="entry name" value="AraC_E_bind"/>
    <property type="match status" value="1"/>
</dbReference>
<keyword evidence="3" id="KW-1185">Reference proteome</keyword>
<name>A0ABT6JTG1_9GAMM</name>
<proteinExistence type="predicted"/>
<protein>
    <submittedName>
        <fullName evidence="2">GyrI-like domain-containing protein</fullName>
    </submittedName>
</protein>
<dbReference type="SUPFAM" id="SSF55136">
    <property type="entry name" value="Probable bacterial effector-binding domain"/>
    <property type="match status" value="1"/>
</dbReference>
<gene>
    <name evidence="2" type="ORF">QFW81_05755</name>
</gene>